<dbReference type="InterPro" id="IPR015655">
    <property type="entry name" value="PP2C"/>
</dbReference>
<dbReference type="OrthoDB" id="659at2759"/>
<dbReference type="AlphaFoldDB" id="A0A9P5C4Z4"/>
<keyword evidence="2 4" id="KW-0378">Hydrolase</keyword>
<organism evidence="6 7">
    <name type="scientific">Didymella heteroderae</name>
    <dbReference type="NCBI Taxonomy" id="1769908"/>
    <lineage>
        <taxon>Eukaryota</taxon>
        <taxon>Fungi</taxon>
        <taxon>Dikarya</taxon>
        <taxon>Ascomycota</taxon>
        <taxon>Pezizomycotina</taxon>
        <taxon>Dothideomycetes</taxon>
        <taxon>Pleosporomycetidae</taxon>
        <taxon>Pleosporales</taxon>
        <taxon>Pleosporineae</taxon>
        <taxon>Didymellaceae</taxon>
        <taxon>Didymella</taxon>
    </lineage>
</organism>
<keyword evidence="3 4" id="KW-0904">Protein phosphatase</keyword>
<feature type="domain" description="PPM-type phosphatase" evidence="5">
    <location>
        <begin position="29"/>
        <end position="342"/>
    </location>
</feature>
<sequence>MMHKIRRSLDRGRGAVESASDASLVNIKEVGASVIQGERPNQEDRYIALSPGCLHSNKNIALYAVFDGHAGATVSDHLRKNLAKFIDDALSKSSSHSIQTYKLAIQDALDREDEIADQQNWKDGSTLALVLIDVKQKILVEADLGDSHMVFAEHTRCNKKEENKLNKLDHSLRAHHLAKGKNEWSVRRLSVPHNPDNPAEKKRIEDAGGEVKYDTGTARVGALAMTRAVGDTELKLPRVNNLAGHNLTDLDGVETGLKPGRKASADLVTNKAHFDVRHLKGESLVFISTDGIGEEKDAELAARTATDWKSHGWSAERIATELAHRAGKAKGSDNCTVIVIFLEAASAVK</sequence>
<evidence type="ECO:0000256" key="1">
    <source>
        <dbReference type="ARBA" id="ARBA00022723"/>
    </source>
</evidence>
<proteinExistence type="inferred from homology"/>
<keyword evidence="7" id="KW-1185">Reference proteome</keyword>
<dbReference type="Proteomes" id="UP000758155">
    <property type="component" value="Unassembled WGS sequence"/>
</dbReference>
<name>A0A9P5C4Z4_9PLEO</name>
<evidence type="ECO:0000313" key="6">
    <source>
        <dbReference type="EMBL" id="KAF3045873.1"/>
    </source>
</evidence>
<evidence type="ECO:0000256" key="4">
    <source>
        <dbReference type="RuleBase" id="RU003465"/>
    </source>
</evidence>
<evidence type="ECO:0000313" key="7">
    <source>
        <dbReference type="Proteomes" id="UP000758155"/>
    </source>
</evidence>
<dbReference type="GO" id="GO:0046872">
    <property type="term" value="F:metal ion binding"/>
    <property type="evidence" value="ECO:0007669"/>
    <property type="project" value="UniProtKB-KW"/>
</dbReference>
<keyword evidence="1" id="KW-0479">Metal-binding</keyword>
<comment type="caution">
    <text evidence="6">The sequence shown here is derived from an EMBL/GenBank/DDBJ whole genome shotgun (WGS) entry which is preliminary data.</text>
</comment>
<dbReference type="InterPro" id="IPR001932">
    <property type="entry name" value="PPM-type_phosphatase-like_dom"/>
</dbReference>
<accession>A0A9P5C4Z4</accession>
<dbReference type="PROSITE" id="PS01032">
    <property type="entry name" value="PPM_1"/>
    <property type="match status" value="1"/>
</dbReference>
<dbReference type="SMART" id="SM00332">
    <property type="entry name" value="PP2Cc"/>
    <property type="match status" value="1"/>
</dbReference>
<dbReference type="InterPro" id="IPR000222">
    <property type="entry name" value="PP2C_BS"/>
</dbReference>
<evidence type="ECO:0000256" key="3">
    <source>
        <dbReference type="ARBA" id="ARBA00022912"/>
    </source>
</evidence>
<evidence type="ECO:0000256" key="2">
    <source>
        <dbReference type="ARBA" id="ARBA00022801"/>
    </source>
</evidence>
<dbReference type="CDD" id="cd00143">
    <property type="entry name" value="PP2Cc"/>
    <property type="match status" value="1"/>
</dbReference>
<gene>
    <name evidence="6" type="ORF">E8E12_002610</name>
</gene>
<dbReference type="EMBL" id="SWKV01000005">
    <property type="protein sequence ID" value="KAF3045873.1"/>
    <property type="molecule type" value="Genomic_DNA"/>
</dbReference>
<dbReference type="Pfam" id="PF00481">
    <property type="entry name" value="PP2C"/>
    <property type="match status" value="1"/>
</dbReference>
<dbReference type="SUPFAM" id="SSF81606">
    <property type="entry name" value="PP2C-like"/>
    <property type="match status" value="1"/>
</dbReference>
<dbReference type="PANTHER" id="PTHR47992">
    <property type="entry name" value="PROTEIN PHOSPHATASE"/>
    <property type="match status" value="1"/>
</dbReference>
<comment type="similarity">
    <text evidence="4">Belongs to the PP2C family.</text>
</comment>
<dbReference type="InterPro" id="IPR036457">
    <property type="entry name" value="PPM-type-like_dom_sf"/>
</dbReference>
<dbReference type="Gene3D" id="3.60.40.10">
    <property type="entry name" value="PPM-type phosphatase domain"/>
    <property type="match status" value="1"/>
</dbReference>
<reference evidence="6" key="1">
    <citation type="submission" date="2019-04" db="EMBL/GenBank/DDBJ databases">
        <title>Sequencing of skin fungus with MAO and IRED activity.</title>
        <authorList>
            <person name="Marsaioli A.J."/>
            <person name="Bonatto J.M.C."/>
            <person name="Reis Junior O."/>
        </authorList>
    </citation>
    <scope>NUCLEOTIDE SEQUENCE</scope>
    <source>
        <strain evidence="6">28M1</strain>
    </source>
</reference>
<dbReference type="PROSITE" id="PS51746">
    <property type="entry name" value="PPM_2"/>
    <property type="match status" value="1"/>
</dbReference>
<protein>
    <recommendedName>
        <fullName evidence="5">PPM-type phosphatase domain-containing protein</fullName>
    </recommendedName>
</protein>
<dbReference type="GO" id="GO:0004722">
    <property type="term" value="F:protein serine/threonine phosphatase activity"/>
    <property type="evidence" value="ECO:0007669"/>
    <property type="project" value="InterPro"/>
</dbReference>
<evidence type="ECO:0000259" key="5">
    <source>
        <dbReference type="PROSITE" id="PS51746"/>
    </source>
</evidence>